<evidence type="ECO:0000259" key="1">
    <source>
        <dbReference type="Pfam" id="PF19078"/>
    </source>
</evidence>
<dbReference type="Proteomes" id="UP000214596">
    <property type="component" value="Unassembled WGS sequence"/>
</dbReference>
<organism evidence="2 3">
    <name type="scientific">Vibrio parahaemolyticus</name>
    <dbReference type="NCBI Taxonomy" id="670"/>
    <lineage>
        <taxon>Bacteria</taxon>
        <taxon>Pseudomonadati</taxon>
        <taxon>Pseudomonadota</taxon>
        <taxon>Gammaproteobacteria</taxon>
        <taxon>Vibrionales</taxon>
        <taxon>Vibrionaceae</taxon>
        <taxon>Vibrio</taxon>
    </lineage>
</organism>
<evidence type="ECO:0000313" key="2">
    <source>
        <dbReference type="EMBL" id="OXE31590.1"/>
    </source>
</evidence>
<dbReference type="Pfam" id="PF19078">
    <property type="entry name" value="Big_12"/>
    <property type="match status" value="1"/>
</dbReference>
<feature type="non-terminal residue" evidence="2">
    <location>
        <position position="273"/>
    </location>
</feature>
<comment type="caution">
    <text evidence="2">The sequence shown here is derived from an EMBL/GenBank/DDBJ whole genome shotgun (WGS) entry which is preliminary data.</text>
</comment>
<gene>
    <name evidence="2" type="ORF">CA163_17145</name>
</gene>
<dbReference type="InterPro" id="IPR044048">
    <property type="entry name" value="Big_12"/>
</dbReference>
<sequence>DLANHKTEKSTSATVKAATVPELTISTASPSPSAGGVEIPLTFTFSEEVKEFSFSDVKLEASDKNEAGELQQVSWNTSDNITWTVTYTTPEKQNKEIIIRVDDDSYESVNSIPGKGDSLILEVEGVLPTLSKVTFDPKHQAIGQSVNITLEFDKEVQEATAKLGNNDVTSLVATANKKIWTGRAEVPNIPELNVGLFVSKYKDLIGNMGEDDSSNAIPITPTLAITPVGNVDSSNAAALQITGTSSRFDGQTVSVEIKAQGSETVIASGSATV</sequence>
<dbReference type="EMBL" id="NIXT01001091">
    <property type="protein sequence ID" value="OXE31590.1"/>
    <property type="molecule type" value="Genomic_DNA"/>
</dbReference>
<proteinExistence type="predicted"/>
<feature type="non-terminal residue" evidence="2">
    <location>
        <position position="1"/>
    </location>
</feature>
<evidence type="ECO:0000313" key="3">
    <source>
        <dbReference type="Proteomes" id="UP000214596"/>
    </source>
</evidence>
<protein>
    <recommendedName>
        <fullName evidence="1">Bacterial Ig-like domain-containing protein</fullName>
    </recommendedName>
</protein>
<feature type="domain" description="Bacterial Ig-like" evidence="1">
    <location>
        <begin position="19"/>
        <end position="116"/>
    </location>
</feature>
<reference evidence="2 3" key="1">
    <citation type="journal article" date="2017" name="Appl. Environ. Microbiol.">
        <title>Parallel evolution of two clades of a major Atlantic endemic Vibrio parahaemolyticus pathogen lineage by independent acquisition of related pathogenicity islands.</title>
        <authorList>
            <person name="Xu F."/>
            <person name="Gonzalez-Escalona N."/>
            <person name="Drees K.P."/>
            <person name="Sebra R.P."/>
            <person name="Cooper V.S."/>
            <person name="Jones S.H."/>
            <person name="Whistler C.A."/>
        </authorList>
    </citation>
    <scope>NUCLEOTIDE SEQUENCE [LARGE SCALE GENOMIC DNA]</scope>
    <source>
        <strain evidence="2 3">MAVP-3</strain>
    </source>
</reference>
<dbReference type="AlphaFoldDB" id="A0A227J914"/>
<accession>A0A227J914</accession>
<name>A0A227J914_VIBPH</name>